<evidence type="ECO:0000313" key="1">
    <source>
        <dbReference type="EMBL" id="AUO15657.1"/>
    </source>
</evidence>
<name>A0A2I6SDK7_9CLOT</name>
<evidence type="ECO:0000313" key="2">
    <source>
        <dbReference type="Proteomes" id="UP000094652"/>
    </source>
</evidence>
<dbReference type="RefSeq" id="WP_084023918.1">
    <property type="nucleotide sequence ID" value="NZ_CP017255.2"/>
</dbReference>
<proteinExistence type="predicted"/>
<protein>
    <recommendedName>
        <fullName evidence="3">Bacteriocin</fullName>
    </recommendedName>
</protein>
<keyword evidence="1" id="KW-0614">Plasmid</keyword>
<organism evidence="1 2">
    <name type="scientific">Clostridium taeniosporum</name>
    <dbReference type="NCBI Taxonomy" id="394958"/>
    <lineage>
        <taxon>Bacteria</taxon>
        <taxon>Bacillati</taxon>
        <taxon>Bacillota</taxon>
        <taxon>Clostridia</taxon>
        <taxon>Eubacteriales</taxon>
        <taxon>Clostridiaceae</taxon>
        <taxon>Clostridium</taxon>
    </lineage>
</organism>
<dbReference type="EMBL" id="CP017255">
    <property type="protein sequence ID" value="AUO15657.1"/>
    <property type="molecule type" value="Genomic_DNA"/>
</dbReference>
<sequence>MKKFKELNVKELQQVSGGKVTKYVNGVSCDGETGT</sequence>
<geneLocation type="plasmid" evidence="2">
    <name>pct2</name>
</geneLocation>
<dbReference type="NCBIfam" id="TIGR01847">
    <property type="entry name" value="bacteriocin_sig"/>
    <property type="match status" value="1"/>
</dbReference>
<gene>
    <name evidence="1" type="ORF">BGI42_16045</name>
</gene>
<evidence type="ECO:0008006" key="3">
    <source>
        <dbReference type="Google" id="ProtNLM"/>
    </source>
</evidence>
<reference evidence="2" key="1">
    <citation type="submission" date="2016-09" db="EMBL/GenBank/DDBJ databases">
        <title>Genomics of Clostridium taeniosporum, an organism which forms endospores with ribbon-like appendages.</title>
        <authorList>
            <person name="Walker J.R."/>
        </authorList>
    </citation>
    <scope>NUCLEOTIDE SEQUENCE [LARGE SCALE GENOMIC DNA]</scope>
    <source>
        <strain evidence="2">1/k</strain>
        <plasmid evidence="2">Plasmid pct2</plasmid>
    </source>
</reference>
<dbReference type="Proteomes" id="UP000094652">
    <property type="component" value="Plasmid pCt2"/>
</dbReference>
<keyword evidence="2" id="KW-1185">Reference proteome</keyword>
<dbReference type="AlphaFoldDB" id="A0A2I6SDK7"/>
<dbReference type="InterPro" id="IPR010133">
    <property type="entry name" value="Bacteriocin_signal_seq"/>
</dbReference>
<dbReference type="OrthoDB" id="2156838at2"/>
<dbReference type="KEGG" id="ctae:BGI42_16045"/>
<accession>A0A2I6SDK7</accession>